<protein>
    <recommendedName>
        <fullName evidence="4">Reverse transcriptase Ty1/copia-type domain-containing protein</fullName>
    </recommendedName>
</protein>
<dbReference type="CDD" id="cd09272">
    <property type="entry name" value="RNase_HI_RT_Ty1"/>
    <property type="match status" value="1"/>
</dbReference>
<organism evidence="2 3">
    <name type="scientific">Aedes albopictus</name>
    <name type="common">Asian tiger mosquito</name>
    <name type="synonym">Stegomyia albopicta</name>
    <dbReference type="NCBI Taxonomy" id="7160"/>
    <lineage>
        <taxon>Eukaryota</taxon>
        <taxon>Metazoa</taxon>
        <taxon>Ecdysozoa</taxon>
        <taxon>Arthropoda</taxon>
        <taxon>Hexapoda</taxon>
        <taxon>Insecta</taxon>
        <taxon>Pterygota</taxon>
        <taxon>Neoptera</taxon>
        <taxon>Endopterygota</taxon>
        <taxon>Diptera</taxon>
        <taxon>Nematocera</taxon>
        <taxon>Culicoidea</taxon>
        <taxon>Culicidae</taxon>
        <taxon>Culicinae</taxon>
        <taxon>Aedini</taxon>
        <taxon>Aedes</taxon>
        <taxon>Stegomyia</taxon>
    </lineage>
</organism>
<dbReference type="RefSeq" id="XP_062714121.1">
    <property type="nucleotide sequence ID" value="XM_062858137.1"/>
</dbReference>
<keyword evidence="3" id="KW-1185">Reference proteome</keyword>
<dbReference type="PANTHER" id="PTHR11439">
    <property type="entry name" value="GAG-POL-RELATED RETROTRANSPOSON"/>
    <property type="match status" value="1"/>
</dbReference>
<sequence>MAKSNPVATPLNPNDKLTVDMQPTDDEEAERMKRVPYKEAVGCLMYLAQCTRPDICHAVNVLCRFNEKPRRKTLERRQTSAEIPERHLEVSTNVQEGRRLDDYRGGAISWCCKRQQTVALSTCEAEYMALSAAVQEVLWWKRLRATFDADEAV</sequence>
<name>A0ABM1YUV8_AEDAL</name>
<evidence type="ECO:0000256" key="1">
    <source>
        <dbReference type="SAM" id="MobiDB-lite"/>
    </source>
</evidence>
<reference evidence="2" key="2">
    <citation type="submission" date="2025-05" db="UniProtKB">
        <authorList>
            <consortium name="EnsemblMetazoa"/>
        </authorList>
    </citation>
    <scope>IDENTIFICATION</scope>
    <source>
        <strain evidence="2">Foshan</strain>
    </source>
</reference>
<evidence type="ECO:0008006" key="4">
    <source>
        <dbReference type="Google" id="ProtNLM"/>
    </source>
</evidence>
<dbReference type="GeneID" id="134290909"/>
<dbReference type="Proteomes" id="UP000069940">
    <property type="component" value="Unassembled WGS sequence"/>
</dbReference>
<dbReference type="PANTHER" id="PTHR11439:SF483">
    <property type="entry name" value="PEPTIDE SYNTHASE GLIP-LIKE, PUTATIVE (AFU_ORTHOLOGUE AFUA_3G12920)-RELATED"/>
    <property type="match status" value="1"/>
</dbReference>
<feature type="region of interest" description="Disordered" evidence="1">
    <location>
        <begin position="1"/>
        <end position="25"/>
    </location>
</feature>
<evidence type="ECO:0000313" key="2">
    <source>
        <dbReference type="EnsemblMetazoa" id="AALFPA23_012338.P17678"/>
    </source>
</evidence>
<evidence type="ECO:0000313" key="3">
    <source>
        <dbReference type="Proteomes" id="UP000069940"/>
    </source>
</evidence>
<dbReference type="EnsemblMetazoa" id="AALFPA23_012338.R17678">
    <property type="protein sequence ID" value="AALFPA23_012338.P17678"/>
    <property type="gene ID" value="AALFPA23_012338"/>
</dbReference>
<accession>A0ABM1YUV8</accession>
<reference evidence="3" key="1">
    <citation type="journal article" date="2015" name="Proc. Natl. Acad. Sci. U.S.A.">
        <title>Genome sequence of the Asian Tiger mosquito, Aedes albopictus, reveals insights into its biology, genetics, and evolution.</title>
        <authorList>
            <person name="Chen X.G."/>
            <person name="Jiang X."/>
            <person name="Gu J."/>
            <person name="Xu M."/>
            <person name="Wu Y."/>
            <person name="Deng Y."/>
            <person name="Zhang C."/>
            <person name="Bonizzoni M."/>
            <person name="Dermauw W."/>
            <person name="Vontas J."/>
            <person name="Armbruster P."/>
            <person name="Huang X."/>
            <person name="Yang Y."/>
            <person name="Zhang H."/>
            <person name="He W."/>
            <person name="Peng H."/>
            <person name="Liu Y."/>
            <person name="Wu K."/>
            <person name="Chen J."/>
            <person name="Lirakis M."/>
            <person name="Topalis P."/>
            <person name="Van Leeuwen T."/>
            <person name="Hall A.B."/>
            <person name="Jiang X."/>
            <person name="Thorpe C."/>
            <person name="Mueller R.L."/>
            <person name="Sun C."/>
            <person name="Waterhouse R.M."/>
            <person name="Yan G."/>
            <person name="Tu Z.J."/>
            <person name="Fang X."/>
            <person name="James A.A."/>
        </authorList>
    </citation>
    <scope>NUCLEOTIDE SEQUENCE [LARGE SCALE GENOMIC DNA]</scope>
    <source>
        <strain evidence="3">Foshan</strain>
    </source>
</reference>
<proteinExistence type="predicted"/>